<protein>
    <submittedName>
        <fullName evidence="2">Uncharacterized protein</fullName>
    </submittedName>
</protein>
<name>A0A498SWK7_ACAVI</name>
<keyword evidence="1" id="KW-0732">Signal</keyword>
<dbReference type="STRING" id="6277.A0A498SWK7"/>
<organism evidence="2 3">
    <name type="scientific">Acanthocheilonema viteae</name>
    <name type="common">Filarial nematode worm</name>
    <name type="synonym">Dipetalonema viteae</name>
    <dbReference type="NCBI Taxonomy" id="6277"/>
    <lineage>
        <taxon>Eukaryota</taxon>
        <taxon>Metazoa</taxon>
        <taxon>Ecdysozoa</taxon>
        <taxon>Nematoda</taxon>
        <taxon>Chromadorea</taxon>
        <taxon>Rhabditida</taxon>
        <taxon>Spirurina</taxon>
        <taxon>Spiruromorpha</taxon>
        <taxon>Filarioidea</taxon>
        <taxon>Onchocercidae</taxon>
        <taxon>Acanthocheilonema</taxon>
    </lineage>
</organism>
<reference evidence="2 3" key="1">
    <citation type="submission" date="2018-08" db="EMBL/GenBank/DDBJ databases">
        <authorList>
            <person name="Laetsch R D."/>
            <person name="Stevens L."/>
            <person name="Kumar S."/>
            <person name="Blaxter L. M."/>
        </authorList>
    </citation>
    <scope>NUCLEOTIDE SEQUENCE [LARGE SCALE GENOMIC DNA]</scope>
</reference>
<dbReference type="EMBL" id="UPTC01002647">
    <property type="protein sequence ID" value="VBB33725.1"/>
    <property type="molecule type" value="Genomic_DNA"/>
</dbReference>
<evidence type="ECO:0000256" key="1">
    <source>
        <dbReference type="SAM" id="SignalP"/>
    </source>
</evidence>
<evidence type="ECO:0000313" key="3">
    <source>
        <dbReference type="Proteomes" id="UP000276991"/>
    </source>
</evidence>
<dbReference type="OrthoDB" id="5791090at2759"/>
<gene>
    <name evidence="2" type="ORF">NAV_LOCUS8516</name>
</gene>
<keyword evidence="3" id="KW-1185">Reference proteome</keyword>
<feature type="signal peptide" evidence="1">
    <location>
        <begin position="1"/>
        <end position="18"/>
    </location>
</feature>
<accession>A0A498SWK7</accession>
<sequence length="140" mass="15335">MNIVLVIFWSLLPALTTSIRCINGGEWVAHACTMDAQCEPYKIMPTDRIACLNSECCTMPCSNNGTFTGKKCKTSYDCLPSTKKVACLTGVPQRCPYGGEVIGLECNTSKSCEYLAPGVPVLCIKHICCAYSFPHYIYLT</sequence>
<proteinExistence type="predicted"/>
<evidence type="ECO:0000313" key="2">
    <source>
        <dbReference type="EMBL" id="VBB33725.1"/>
    </source>
</evidence>
<dbReference type="AlphaFoldDB" id="A0A498SWK7"/>
<dbReference type="Proteomes" id="UP000276991">
    <property type="component" value="Unassembled WGS sequence"/>
</dbReference>
<feature type="chain" id="PRO_5019775297" evidence="1">
    <location>
        <begin position="19"/>
        <end position="140"/>
    </location>
</feature>